<proteinExistence type="inferred from homology"/>
<reference evidence="10" key="1">
    <citation type="submission" date="2020-05" db="UniProtKB">
        <authorList>
            <consortium name="EnsemblMetazoa"/>
        </authorList>
    </citation>
    <scope>IDENTIFICATION</scope>
    <source>
        <strain evidence="10">Yale</strain>
    </source>
</reference>
<evidence type="ECO:0000256" key="1">
    <source>
        <dbReference type="ARBA" id="ARBA00004138"/>
    </source>
</evidence>
<comment type="similarity">
    <text evidence="8">Belongs to the tilB family.</text>
</comment>
<dbReference type="GO" id="GO:0005737">
    <property type="term" value="C:cytoplasm"/>
    <property type="evidence" value="ECO:0007669"/>
    <property type="project" value="UniProtKB-SubCell"/>
</dbReference>
<evidence type="ECO:0000256" key="8">
    <source>
        <dbReference type="ARBA" id="ARBA00049982"/>
    </source>
</evidence>
<dbReference type="PANTHER" id="PTHR18849:SF0">
    <property type="entry name" value="CILIA- AND FLAGELLA-ASSOCIATED PROTEIN 410-RELATED"/>
    <property type="match status" value="1"/>
</dbReference>
<protein>
    <recommendedName>
        <fullName evidence="9">Dynein axonemal assembly factor 11-like CS domain-containing protein</fullName>
    </recommendedName>
</protein>
<evidence type="ECO:0000313" key="10">
    <source>
        <dbReference type="EnsemblMetazoa" id="GMOY007590-PA"/>
    </source>
</evidence>
<sequence>MVKITEELVRRKSEHNELLISTLEELSLHQEDIERIEHLQNWCRDLKILLLQSNLIAKIENLFKLKSLEYLNLAVNNIERVENLEKLESLNKLDLTLNFIGELTSIEGLRDNYNLKNLILTGNPCCDYPNYRKYVIGTLPQLDELDGEEITITHKLEAKLNLKEYRAIIVQCQVDYAMKRDEQKSRFLQQKEDLELHMASIEDEHEKTKAFWDSKSEHCPEIRYEISKFHRQGQEKGKTTKEENMLQKELQLFGPCGRPYNMNKPQLPFKLTDEDSQYILKLDVYKYMDTSYIKVDVDVNYIRVTVKGKIFQIALTEEVKPSEANTQRSQITGQLVVKAPKLHINEALSVKSTSKLQCNSGLFSSKCTKILQESYPRRKLISVNK</sequence>
<organism evidence="10 11">
    <name type="scientific">Glossina morsitans morsitans</name>
    <name type="common">Savannah tsetse fly</name>
    <dbReference type="NCBI Taxonomy" id="37546"/>
    <lineage>
        <taxon>Eukaryota</taxon>
        <taxon>Metazoa</taxon>
        <taxon>Ecdysozoa</taxon>
        <taxon>Arthropoda</taxon>
        <taxon>Hexapoda</taxon>
        <taxon>Insecta</taxon>
        <taxon>Pterygota</taxon>
        <taxon>Neoptera</taxon>
        <taxon>Endopterygota</taxon>
        <taxon>Diptera</taxon>
        <taxon>Brachycera</taxon>
        <taxon>Muscomorpha</taxon>
        <taxon>Hippoboscoidea</taxon>
        <taxon>Glossinidae</taxon>
        <taxon>Glossina</taxon>
    </lineage>
</organism>
<dbReference type="GO" id="GO:0036158">
    <property type="term" value="P:outer dynein arm assembly"/>
    <property type="evidence" value="ECO:0007669"/>
    <property type="project" value="TreeGrafter"/>
</dbReference>
<keyword evidence="3" id="KW-0963">Cytoplasm</keyword>
<keyword evidence="7" id="KW-0966">Cell projection</keyword>
<evidence type="ECO:0000256" key="4">
    <source>
        <dbReference type="ARBA" id="ARBA00022614"/>
    </source>
</evidence>
<dbReference type="PROSITE" id="PS51450">
    <property type="entry name" value="LRR"/>
    <property type="match status" value="3"/>
</dbReference>
<dbReference type="SUPFAM" id="SSF52058">
    <property type="entry name" value="L domain-like"/>
    <property type="match status" value="1"/>
</dbReference>
<dbReference type="GO" id="GO:0005929">
    <property type="term" value="C:cilium"/>
    <property type="evidence" value="ECO:0007669"/>
    <property type="project" value="UniProtKB-SubCell"/>
</dbReference>
<dbReference type="Gene3D" id="3.80.10.10">
    <property type="entry name" value="Ribonuclease Inhibitor"/>
    <property type="match status" value="1"/>
</dbReference>
<evidence type="ECO:0000313" key="11">
    <source>
        <dbReference type="Proteomes" id="UP000092444"/>
    </source>
</evidence>
<evidence type="ECO:0000256" key="7">
    <source>
        <dbReference type="ARBA" id="ARBA00023273"/>
    </source>
</evidence>
<dbReference type="SMART" id="SM00365">
    <property type="entry name" value="LRR_SD22"/>
    <property type="match status" value="3"/>
</dbReference>
<keyword evidence="11" id="KW-1185">Reference proteome</keyword>
<evidence type="ECO:0000256" key="3">
    <source>
        <dbReference type="ARBA" id="ARBA00022490"/>
    </source>
</evidence>
<dbReference type="AlphaFoldDB" id="A0A1B0G2P7"/>
<keyword evidence="4" id="KW-0433">Leucine-rich repeat</keyword>
<dbReference type="PhylomeDB" id="A0A1B0G2P7"/>
<dbReference type="EnsemblMetazoa" id="GMOY007590-RA">
    <property type="protein sequence ID" value="GMOY007590-PA"/>
    <property type="gene ID" value="GMOY007590"/>
</dbReference>
<evidence type="ECO:0000256" key="5">
    <source>
        <dbReference type="ARBA" id="ARBA00022737"/>
    </source>
</evidence>
<dbReference type="FunFam" id="3.80.10.10:FF:000052">
    <property type="entry name" value="Leucine rich repeat containing 6"/>
    <property type="match status" value="1"/>
</dbReference>
<dbReference type="InterPro" id="IPR056496">
    <property type="entry name" value="CS_DNAAF11_C"/>
</dbReference>
<dbReference type="Pfam" id="PF23602">
    <property type="entry name" value="CS_DNAAF11_C"/>
    <property type="match status" value="1"/>
</dbReference>
<dbReference type="STRING" id="37546.A0A1B0G2P7"/>
<dbReference type="Proteomes" id="UP000092444">
    <property type="component" value="Unassembled WGS sequence"/>
</dbReference>
<evidence type="ECO:0000259" key="9">
    <source>
        <dbReference type="Pfam" id="PF23602"/>
    </source>
</evidence>
<keyword evidence="6" id="KW-0969">Cilium</keyword>
<dbReference type="Pfam" id="PF14580">
    <property type="entry name" value="LRR_9"/>
    <property type="match status" value="1"/>
</dbReference>
<accession>A0A1B0G2P7</accession>
<name>A0A1B0G2P7_GLOMM</name>
<evidence type="ECO:0000256" key="6">
    <source>
        <dbReference type="ARBA" id="ARBA00023069"/>
    </source>
</evidence>
<feature type="domain" description="Dynein axonemal assembly factor 11-like CS" evidence="9">
    <location>
        <begin position="230"/>
        <end position="341"/>
    </location>
</feature>
<dbReference type="EMBL" id="CCAG010005003">
    <property type="status" value="NOT_ANNOTATED_CDS"/>
    <property type="molecule type" value="Genomic_DNA"/>
</dbReference>
<comment type="subcellular location">
    <subcellularLocation>
        <location evidence="1">Cell projection</location>
        <location evidence="1">Cilium</location>
    </subcellularLocation>
    <subcellularLocation>
        <location evidence="2">Cytoplasm</location>
    </subcellularLocation>
</comment>
<dbReference type="InterPro" id="IPR032675">
    <property type="entry name" value="LRR_dom_sf"/>
</dbReference>
<dbReference type="InterPro" id="IPR001611">
    <property type="entry name" value="Leu-rich_rpt"/>
</dbReference>
<evidence type="ECO:0000256" key="2">
    <source>
        <dbReference type="ARBA" id="ARBA00004496"/>
    </source>
</evidence>
<dbReference type="PANTHER" id="PTHR18849">
    <property type="entry name" value="LEUCINE RICH REPEAT PROTEIN"/>
    <property type="match status" value="1"/>
</dbReference>
<keyword evidence="5" id="KW-0677">Repeat</keyword>